<protein>
    <recommendedName>
        <fullName evidence="4">Peptidase S8/S53 domain-containing protein</fullName>
    </recommendedName>
</protein>
<dbReference type="AlphaFoldDB" id="A0A2G3A7P2"/>
<accession>A0A2G3A7P2</accession>
<reference evidence="5 6" key="2">
    <citation type="journal article" date="2017" name="Genome Biol.">
        <title>New reference genome sequences of hot pepper reveal the massive evolution of plant disease-resistance genes by retroduplication.</title>
        <authorList>
            <person name="Kim S."/>
            <person name="Park J."/>
            <person name="Yeom S.I."/>
            <person name="Kim Y.M."/>
            <person name="Seo E."/>
            <person name="Kim K.T."/>
            <person name="Kim M.S."/>
            <person name="Lee J.M."/>
            <person name="Cheong K."/>
            <person name="Shin H.S."/>
            <person name="Kim S.B."/>
            <person name="Han K."/>
            <person name="Lee J."/>
            <person name="Park M."/>
            <person name="Lee H.A."/>
            <person name="Lee H.Y."/>
            <person name="Lee Y."/>
            <person name="Oh S."/>
            <person name="Lee J.H."/>
            <person name="Choi E."/>
            <person name="Choi E."/>
            <person name="Lee S.E."/>
            <person name="Jeon J."/>
            <person name="Kim H."/>
            <person name="Choi G."/>
            <person name="Song H."/>
            <person name="Lee J."/>
            <person name="Lee S.C."/>
            <person name="Kwon J.K."/>
            <person name="Lee H.Y."/>
            <person name="Koo N."/>
            <person name="Hong Y."/>
            <person name="Kim R.W."/>
            <person name="Kang W.H."/>
            <person name="Huh J.H."/>
            <person name="Kang B.C."/>
            <person name="Yang T.J."/>
            <person name="Lee Y.H."/>
            <person name="Bennetzen J.L."/>
            <person name="Choi D."/>
        </authorList>
    </citation>
    <scope>NUCLEOTIDE SEQUENCE [LARGE SCALE GENOMIC DNA]</scope>
    <source>
        <strain evidence="6">cv. CM334</strain>
    </source>
</reference>
<dbReference type="SUPFAM" id="SSF52743">
    <property type="entry name" value="Subtilisin-like"/>
    <property type="match status" value="1"/>
</dbReference>
<organism evidence="5 6">
    <name type="scientific">Capsicum annuum</name>
    <name type="common">Capsicum pepper</name>
    <dbReference type="NCBI Taxonomy" id="4072"/>
    <lineage>
        <taxon>Eukaryota</taxon>
        <taxon>Viridiplantae</taxon>
        <taxon>Streptophyta</taxon>
        <taxon>Embryophyta</taxon>
        <taxon>Tracheophyta</taxon>
        <taxon>Spermatophyta</taxon>
        <taxon>Magnoliopsida</taxon>
        <taxon>eudicotyledons</taxon>
        <taxon>Gunneridae</taxon>
        <taxon>Pentapetalae</taxon>
        <taxon>asterids</taxon>
        <taxon>lamiids</taxon>
        <taxon>Solanales</taxon>
        <taxon>Solanaceae</taxon>
        <taxon>Solanoideae</taxon>
        <taxon>Capsiceae</taxon>
        <taxon>Capsicum</taxon>
    </lineage>
</organism>
<name>A0A2G3A7P2_CAPAN</name>
<dbReference type="InterPro" id="IPR045051">
    <property type="entry name" value="SBT"/>
</dbReference>
<dbReference type="Pfam" id="PF00082">
    <property type="entry name" value="Peptidase_S8"/>
    <property type="match status" value="1"/>
</dbReference>
<evidence type="ECO:0000256" key="2">
    <source>
        <dbReference type="ARBA" id="ARBA00022729"/>
    </source>
</evidence>
<dbReference type="Gramene" id="PHT90262">
    <property type="protein sequence ID" value="PHT90262"/>
    <property type="gene ID" value="T459_05375"/>
</dbReference>
<dbReference type="PROSITE" id="PS51892">
    <property type="entry name" value="SUBTILASE"/>
    <property type="match status" value="1"/>
</dbReference>
<dbReference type="InterPro" id="IPR000209">
    <property type="entry name" value="Peptidase_S8/S53_dom"/>
</dbReference>
<comment type="caution">
    <text evidence="5">The sequence shown here is derived from an EMBL/GenBank/DDBJ whole genome shotgun (WGS) entry which is preliminary data.</text>
</comment>
<comment type="similarity">
    <text evidence="1 3">Belongs to the peptidase S8 family.</text>
</comment>
<feature type="domain" description="Peptidase S8/S53" evidence="4">
    <location>
        <begin position="69"/>
        <end position="139"/>
    </location>
</feature>
<evidence type="ECO:0000313" key="5">
    <source>
        <dbReference type="EMBL" id="PHT90262.1"/>
    </source>
</evidence>
<dbReference type="GO" id="GO:0006508">
    <property type="term" value="P:proteolysis"/>
    <property type="evidence" value="ECO:0007669"/>
    <property type="project" value="InterPro"/>
</dbReference>
<gene>
    <name evidence="5" type="ORF">T459_05375</name>
</gene>
<dbReference type="InterPro" id="IPR036852">
    <property type="entry name" value="Peptidase_S8/S53_dom_sf"/>
</dbReference>
<dbReference type="Proteomes" id="UP000222542">
    <property type="component" value="Unassembled WGS sequence"/>
</dbReference>
<evidence type="ECO:0000256" key="3">
    <source>
        <dbReference type="PROSITE-ProRule" id="PRU01240"/>
    </source>
</evidence>
<evidence type="ECO:0000259" key="4">
    <source>
        <dbReference type="Pfam" id="PF00082"/>
    </source>
</evidence>
<dbReference type="PANTHER" id="PTHR10795">
    <property type="entry name" value="PROPROTEIN CONVERTASE SUBTILISIN/KEXIN"/>
    <property type="match status" value="1"/>
</dbReference>
<keyword evidence="2" id="KW-0732">Signal</keyword>
<proteinExistence type="inferred from homology"/>
<sequence>MMKKHLLQNVKIAFTVILHIDPIGHFSVDVLHTAKLENLSLARYGCGERLVADSLYVWILLLSLHLCGEGHGTHTSSTDAGNFVEGTNFLVNANGTAVGIAPHAHLAMYKVCGAGGCPEAFILAGLDAAIEDGVDVISAPLEHHLVILLMLMF</sequence>
<dbReference type="GO" id="GO:0004252">
    <property type="term" value="F:serine-type endopeptidase activity"/>
    <property type="evidence" value="ECO:0007669"/>
    <property type="project" value="InterPro"/>
</dbReference>
<dbReference type="STRING" id="4072.A0A2G3A7P2"/>
<evidence type="ECO:0000313" key="6">
    <source>
        <dbReference type="Proteomes" id="UP000222542"/>
    </source>
</evidence>
<keyword evidence="6" id="KW-1185">Reference proteome</keyword>
<dbReference type="Gene3D" id="3.40.50.200">
    <property type="entry name" value="Peptidase S8/S53 domain"/>
    <property type="match status" value="1"/>
</dbReference>
<evidence type="ECO:0000256" key="1">
    <source>
        <dbReference type="ARBA" id="ARBA00011073"/>
    </source>
</evidence>
<comment type="caution">
    <text evidence="3">Lacks conserved residue(s) required for the propagation of feature annotation.</text>
</comment>
<dbReference type="EMBL" id="AYRZ02000002">
    <property type="protein sequence ID" value="PHT90262.1"/>
    <property type="molecule type" value="Genomic_DNA"/>
</dbReference>
<reference evidence="5 6" key="1">
    <citation type="journal article" date="2014" name="Nat. Genet.">
        <title>Genome sequence of the hot pepper provides insights into the evolution of pungency in Capsicum species.</title>
        <authorList>
            <person name="Kim S."/>
            <person name="Park M."/>
            <person name="Yeom S.I."/>
            <person name="Kim Y.M."/>
            <person name="Lee J.M."/>
            <person name="Lee H.A."/>
            <person name="Seo E."/>
            <person name="Choi J."/>
            <person name="Cheong K."/>
            <person name="Kim K.T."/>
            <person name="Jung K."/>
            <person name="Lee G.W."/>
            <person name="Oh S.K."/>
            <person name="Bae C."/>
            <person name="Kim S.B."/>
            <person name="Lee H.Y."/>
            <person name="Kim S.Y."/>
            <person name="Kim M.S."/>
            <person name="Kang B.C."/>
            <person name="Jo Y.D."/>
            <person name="Yang H.B."/>
            <person name="Jeong H.J."/>
            <person name="Kang W.H."/>
            <person name="Kwon J.K."/>
            <person name="Shin C."/>
            <person name="Lim J.Y."/>
            <person name="Park J.H."/>
            <person name="Huh J.H."/>
            <person name="Kim J.S."/>
            <person name="Kim B.D."/>
            <person name="Cohen O."/>
            <person name="Paran I."/>
            <person name="Suh M.C."/>
            <person name="Lee S.B."/>
            <person name="Kim Y.K."/>
            <person name="Shin Y."/>
            <person name="Noh S.J."/>
            <person name="Park J."/>
            <person name="Seo Y.S."/>
            <person name="Kwon S.Y."/>
            <person name="Kim H.A."/>
            <person name="Park J.M."/>
            <person name="Kim H.J."/>
            <person name="Choi S.B."/>
            <person name="Bosland P.W."/>
            <person name="Reeves G."/>
            <person name="Jo S.H."/>
            <person name="Lee B.W."/>
            <person name="Cho H.T."/>
            <person name="Choi H.S."/>
            <person name="Lee M.S."/>
            <person name="Yu Y."/>
            <person name="Do Choi Y."/>
            <person name="Park B.S."/>
            <person name="van Deynze A."/>
            <person name="Ashrafi H."/>
            <person name="Hill T."/>
            <person name="Kim W.T."/>
            <person name="Pai H.S."/>
            <person name="Ahn H.K."/>
            <person name="Yeam I."/>
            <person name="Giovannoni J.J."/>
            <person name="Rose J.K."/>
            <person name="Sorensen I."/>
            <person name="Lee S.J."/>
            <person name="Kim R.W."/>
            <person name="Choi I.Y."/>
            <person name="Choi B.S."/>
            <person name="Lim J.S."/>
            <person name="Lee Y.H."/>
            <person name="Choi D."/>
        </authorList>
    </citation>
    <scope>NUCLEOTIDE SEQUENCE [LARGE SCALE GENOMIC DNA]</scope>
    <source>
        <strain evidence="6">cv. CM334</strain>
    </source>
</reference>